<dbReference type="Gene3D" id="1.25.40.10">
    <property type="entry name" value="Tetratricopeptide repeat domain"/>
    <property type="match status" value="1"/>
</dbReference>
<proteinExistence type="predicted"/>
<dbReference type="PROSITE" id="PS50076">
    <property type="entry name" value="DNAJ_2"/>
    <property type="match status" value="1"/>
</dbReference>
<dbReference type="SMART" id="SM00271">
    <property type="entry name" value="DnaJ"/>
    <property type="match status" value="1"/>
</dbReference>
<dbReference type="SUPFAM" id="SSF46565">
    <property type="entry name" value="Chaperone J-domain"/>
    <property type="match status" value="1"/>
</dbReference>
<dbReference type="PROSITE" id="PS50005">
    <property type="entry name" value="TPR"/>
    <property type="match status" value="2"/>
</dbReference>
<dbReference type="KEGG" id="ttq:NIES37_54800"/>
<dbReference type="AlphaFoldDB" id="A0A1Z4N6X8"/>
<evidence type="ECO:0000313" key="7">
    <source>
        <dbReference type="Proteomes" id="UP000218785"/>
    </source>
</evidence>
<evidence type="ECO:0000313" key="6">
    <source>
        <dbReference type="EMBL" id="BAZ01478.1"/>
    </source>
</evidence>
<dbReference type="InterPro" id="IPR036869">
    <property type="entry name" value="J_dom_sf"/>
</dbReference>
<feature type="repeat" description="TPR" evidence="3">
    <location>
        <begin position="206"/>
        <end position="239"/>
    </location>
</feature>
<dbReference type="Gene3D" id="1.10.287.110">
    <property type="entry name" value="DnaJ domain"/>
    <property type="match status" value="1"/>
</dbReference>
<dbReference type="SUPFAM" id="SSF48452">
    <property type="entry name" value="TPR-like"/>
    <property type="match status" value="1"/>
</dbReference>
<evidence type="ECO:0000256" key="2">
    <source>
        <dbReference type="ARBA" id="ARBA00022803"/>
    </source>
</evidence>
<accession>A0A1Z4N6X8</accession>
<dbReference type="PANTHER" id="PTHR45188">
    <property type="entry name" value="DNAJ PROTEIN P58IPK HOMOLOG"/>
    <property type="match status" value="1"/>
</dbReference>
<organism evidence="6 7">
    <name type="scientific">Tolypothrix tenuis PCC 7101</name>
    <dbReference type="NCBI Taxonomy" id="231146"/>
    <lineage>
        <taxon>Bacteria</taxon>
        <taxon>Bacillati</taxon>
        <taxon>Cyanobacteriota</taxon>
        <taxon>Cyanophyceae</taxon>
        <taxon>Nostocales</taxon>
        <taxon>Tolypothrichaceae</taxon>
        <taxon>Tolypothrix</taxon>
    </lineage>
</organism>
<dbReference type="EMBL" id="AP018248">
    <property type="protein sequence ID" value="BAZ01478.1"/>
    <property type="molecule type" value="Genomic_DNA"/>
</dbReference>
<dbReference type="Pfam" id="PF00515">
    <property type="entry name" value="TPR_1"/>
    <property type="match status" value="1"/>
</dbReference>
<evidence type="ECO:0000256" key="3">
    <source>
        <dbReference type="PROSITE-ProRule" id="PRU00339"/>
    </source>
</evidence>
<feature type="compositionally biased region" description="Gly residues" evidence="4">
    <location>
        <begin position="310"/>
        <end position="325"/>
    </location>
</feature>
<dbReference type="InterPro" id="IPR011990">
    <property type="entry name" value="TPR-like_helical_dom_sf"/>
</dbReference>
<evidence type="ECO:0000256" key="4">
    <source>
        <dbReference type="SAM" id="MobiDB-lite"/>
    </source>
</evidence>
<feature type="domain" description="J" evidence="5">
    <location>
        <begin position="16"/>
        <end position="87"/>
    </location>
</feature>
<feature type="compositionally biased region" description="Polar residues" evidence="4">
    <location>
        <begin position="287"/>
        <end position="305"/>
    </location>
</feature>
<sequence>MSLRIDRGLFKYDFIDHHAVLCVPIDADVKEIRKRYLSIARRLHPDANGSVSPTDKQLASEFLSKLVNPAYEKITTERSRAEYMIILSHMGKRLVQEFTSVELHTETGKKLATAPESTIDSLYKSAIAKIAETQYENLHHIPQVIAQISELNLVYLMRTAGKSLTTPNPLIQSTMNSGPLTPNPATNTTAPPPAPPPAPAPENSAVEHYLRRAQTLIDKNQFPQAQVELQDALKLEPKNSRCHSLIGLVYLKQNRLKMAKVHFDNALKLDPNDQTALSWKPKIDKALSQQSGGAKVTTPPNSTGKQPDKSGGGGLFGGLFGGKKK</sequence>
<feature type="region of interest" description="Disordered" evidence="4">
    <location>
        <begin position="167"/>
        <end position="203"/>
    </location>
</feature>
<keyword evidence="1" id="KW-0677">Repeat</keyword>
<dbReference type="RefSeq" id="WP_096581069.1">
    <property type="nucleotide sequence ID" value="NZ_CAWNJS010000001.1"/>
</dbReference>
<dbReference type="Pfam" id="PF00226">
    <property type="entry name" value="DnaJ"/>
    <property type="match status" value="1"/>
</dbReference>
<dbReference type="InterPro" id="IPR019734">
    <property type="entry name" value="TPR_rpt"/>
</dbReference>
<feature type="compositionally biased region" description="Polar residues" evidence="4">
    <location>
        <begin position="167"/>
        <end position="180"/>
    </location>
</feature>
<keyword evidence="7" id="KW-1185">Reference proteome</keyword>
<feature type="compositionally biased region" description="Pro residues" evidence="4">
    <location>
        <begin position="190"/>
        <end position="200"/>
    </location>
</feature>
<evidence type="ECO:0000256" key="1">
    <source>
        <dbReference type="ARBA" id="ARBA00022737"/>
    </source>
</evidence>
<reference evidence="6 7" key="1">
    <citation type="submission" date="2017-06" db="EMBL/GenBank/DDBJ databases">
        <title>Genome sequencing of cyanobaciteial culture collection at National Institute for Environmental Studies (NIES).</title>
        <authorList>
            <person name="Hirose Y."/>
            <person name="Shimura Y."/>
            <person name="Fujisawa T."/>
            <person name="Nakamura Y."/>
            <person name="Kawachi M."/>
        </authorList>
    </citation>
    <scope>NUCLEOTIDE SEQUENCE [LARGE SCALE GENOMIC DNA]</scope>
    <source>
        <strain evidence="6 7">NIES-37</strain>
    </source>
</reference>
<gene>
    <name evidence="6" type="ORF">NIES37_54800</name>
</gene>
<protein>
    <recommendedName>
        <fullName evidence="5">J domain-containing protein</fullName>
    </recommendedName>
</protein>
<dbReference type="PANTHER" id="PTHR45188:SF2">
    <property type="entry name" value="DNAJ HOMOLOG SUBFAMILY C MEMBER 7"/>
    <property type="match status" value="1"/>
</dbReference>
<feature type="region of interest" description="Disordered" evidence="4">
    <location>
        <begin position="285"/>
        <end position="325"/>
    </location>
</feature>
<dbReference type="SMART" id="SM00028">
    <property type="entry name" value="TPR"/>
    <property type="match status" value="2"/>
</dbReference>
<evidence type="ECO:0000259" key="5">
    <source>
        <dbReference type="PROSITE" id="PS50076"/>
    </source>
</evidence>
<keyword evidence="2 3" id="KW-0802">TPR repeat</keyword>
<dbReference type="InterPro" id="IPR001623">
    <property type="entry name" value="DnaJ_domain"/>
</dbReference>
<dbReference type="CDD" id="cd06257">
    <property type="entry name" value="DnaJ"/>
    <property type="match status" value="1"/>
</dbReference>
<name>A0A1Z4N6X8_9CYAN</name>
<dbReference type="Proteomes" id="UP000218785">
    <property type="component" value="Chromosome"/>
</dbReference>
<feature type="repeat" description="TPR" evidence="3">
    <location>
        <begin position="240"/>
        <end position="273"/>
    </location>
</feature>